<dbReference type="AlphaFoldDB" id="A0A2Z6N4D8"/>
<protein>
    <recommendedName>
        <fullName evidence="2">Bet v I/Major latex protein domain-containing protein</fullName>
    </recommendedName>
</protein>
<dbReference type="Pfam" id="PF00407">
    <property type="entry name" value="Bet_v_1"/>
    <property type="match status" value="1"/>
</dbReference>
<evidence type="ECO:0000313" key="4">
    <source>
        <dbReference type="Proteomes" id="UP000242715"/>
    </source>
</evidence>
<dbReference type="GO" id="GO:0006952">
    <property type="term" value="P:defense response"/>
    <property type="evidence" value="ECO:0007669"/>
    <property type="project" value="InterPro"/>
</dbReference>
<dbReference type="SUPFAM" id="SSF55961">
    <property type="entry name" value="Bet v1-like"/>
    <property type="match status" value="1"/>
</dbReference>
<dbReference type="OrthoDB" id="1072116at2759"/>
<dbReference type="SMART" id="SM01037">
    <property type="entry name" value="Bet_v_1"/>
    <property type="match status" value="1"/>
</dbReference>
<evidence type="ECO:0000256" key="1">
    <source>
        <dbReference type="ARBA" id="ARBA00038242"/>
    </source>
</evidence>
<gene>
    <name evidence="3" type="ORF">TSUD_15510</name>
</gene>
<evidence type="ECO:0000259" key="2">
    <source>
        <dbReference type="SMART" id="SM01037"/>
    </source>
</evidence>
<dbReference type="InterPro" id="IPR023393">
    <property type="entry name" value="START-like_dom_sf"/>
</dbReference>
<name>A0A2Z6N4D8_TRISU</name>
<dbReference type="InterPro" id="IPR000916">
    <property type="entry name" value="Bet_v_I/MLP"/>
</dbReference>
<dbReference type="PANTHER" id="PTHR31338">
    <property type="entry name" value="POLYKETIDE CYCLASE/DEHYDRASE AND LIPID TRANSPORT SUPERFAMILY PROTEIN"/>
    <property type="match status" value="1"/>
</dbReference>
<dbReference type="Gene3D" id="3.30.530.20">
    <property type="match status" value="1"/>
</dbReference>
<accession>A0A2Z6N4D8</accession>
<comment type="similarity">
    <text evidence="1">Belongs to the MLP family.</text>
</comment>
<dbReference type="Proteomes" id="UP000242715">
    <property type="component" value="Unassembled WGS sequence"/>
</dbReference>
<keyword evidence="4" id="KW-1185">Reference proteome</keyword>
<proteinExistence type="inferred from homology"/>
<reference evidence="4" key="1">
    <citation type="journal article" date="2017" name="Front. Plant Sci.">
        <title>Climate Clever Clovers: New Paradigm to Reduce the Environmental Footprint of Ruminants by Breeding Low Methanogenic Forages Utilizing Haplotype Variation.</title>
        <authorList>
            <person name="Kaur P."/>
            <person name="Appels R."/>
            <person name="Bayer P.E."/>
            <person name="Keeble-Gagnere G."/>
            <person name="Wang J."/>
            <person name="Hirakawa H."/>
            <person name="Shirasawa K."/>
            <person name="Vercoe P."/>
            <person name="Stefanova K."/>
            <person name="Durmic Z."/>
            <person name="Nichols P."/>
            <person name="Revell C."/>
            <person name="Isobe S.N."/>
            <person name="Edwards D."/>
            <person name="Erskine W."/>
        </authorList>
    </citation>
    <scope>NUCLEOTIDE SEQUENCE [LARGE SCALE GENOMIC DNA]</scope>
    <source>
        <strain evidence="4">cv. Daliak</strain>
    </source>
</reference>
<organism evidence="3 4">
    <name type="scientific">Trifolium subterraneum</name>
    <name type="common">Subterranean clover</name>
    <dbReference type="NCBI Taxonomy" id="3900"/>
    <lineage>
        <taxon>Eukaryota</taxon>
        <taxon>Viridiplantae</taxon>
        <taxon>Streptophyta</taxon>
        <taxon>Embryophyta</taxon>
        <taxon>Tracheophyta</taxon>
        <taxon>Spermatophyta</taxon>
        <taxon>Magnoliopsida</taxon>
        <taxon>eudicotyledons</taxon>
        <taxon>Gunneridae</taxon>
        <taxon>Pentapetalae</taxon>
        <taxon>rosids</taxon>
        <taxon>fabids</taxon>
        <taxon>Fabales</taxon>
        <taxon>Fabaceae</taxon>
        <taxon>Papilionoideae</taxon>
        <taxon>50 kb inversion clade</taxon>
        <taxon>NPAAA clade</taxon>
        <taxon>Hologalegina</taxon>
        <taxon>IRL clade</taxon>
        <taxon>Trifolieae</taxon>
        <taxon>Trifolium</taxon>
    </lineage>
</organism>
<evidence type="ECO:0000313" key="3">
    <source>
        <dbReference type="EMBL" id="GAU30865.1"/>
    </source>
</evidence>
<sequence>MQALGGKVVSEVEIQAPAAKFYNIFRKQLEQIPNISTHIHGAKVHRGDWENVGSVKHWEFTIDGKKLSAKIKIESIDDDNKVITYSAFDGDVSKDYKSLKIIIQVIDKENGGGIVKWSYEYEKLKENITGASPDSYLNSALNITKEIDAHLVKN</sequence>
<dbReference type="CDD" id="cd07816">
    <property type="entry name" value="Bet_v1-like"/>
    <property type="match status" value="1"/>
</dbReference>
<feature type="domain" description="Bet v I/Major latex protein" evidence="2">
    <location>
        <begin position="3"/>
        <end position="154"/>
    </location>
</feature>
<dbReference type="EMBL" id="DF973438">
    <property type="protein sequence ID" value="GAU30865.1"/>
    <property type="molecule type" value="Genomic_DNA"/>
</dbReference>
<dbReference type="PANTHER" id="PTHR31338:SF16">
    <property type="entry name" value="POLYKETIDE CYCLASE_DEHYDRASE AND LIPID TRANSPORT SUPERFAMILY PROTEIN"/>
    <property type="match status" value="1"/>
</dbReference>
<dbReference type="InterPro" id="IPR052006">
    <property type="entry name" value="MLP-like"/>
</dbReference>